<sequence>MNRKVILLSLLVLFLGNNCLFSQNSSRPNIVILLADDLGYRDLSCYVNHRLAGIFLAGKINLLR</sequence>
<evidence type="ECO:0000313" key="2">
    <source>
        <dbReference type="Proteomes" id="UP000184513"/>
    </source>
</evidence>
<dbReference type="EMBL" id="FRCY01000021">
    <property type="protein sequence ID" value="SHN33009.1"/>
    <property type="molecule type" value="Genomic_DNA"/>
</dbReference>
<keyword evidence="2" id="KW-1185">Reference proteome</keyword>
<dbReference type="SUPFAM" id="SSF53649">
    <property type="entry name" value="Alkaline phosphatase-like"/>
    <property type="match status" value="1"/>
</dbReference>
<reference evidence="1 2" key="1">
    <citation type="submission" date="2016-11" db="EMBL/GenBank/DDBJ databases">
        <authorList>
            <person name="Jaros S."/>
            <person name="Januszkiewicz K."/>
            <person name="Wedrychowicz H."/>
        </authorList>
    </citation>
    <scope>NUCLEOTIDE SEQUENCE [LARGE SCALE GENOMIC DNA]</scope>
    <source>
        <strain evidence="1 2">CGMCC 1.6102</strain>
    </source>
</reference>
<dbReference type="InterPro" id="IPR017850">
    <property type="entry name" value="Alkaline_phosphatase_core_sf"/>
</dbReference>
<protein>
    <submittedName>
        <fullName evidence="1">Arylsulfatase D/F/H</fullName>
    </submittedName>
</protein>
<accession>A0A1M7QNH3</accession>
<organism evidence="1 2">
    <name type="scientific">Cyclobacterium lianum</name>
    <dbReference type="NCBI Taxonomy" id="388280"/>
    <lineage>
        <taxon>Bacteria</taxon>
        <taxon>Pseudomonadati</taxon>
        <taxon>Bacteroidota</taxon>
        <taxon>Cytophagia</taxon>
        <taxon>Cytophagales</taxon>
        <taxon>Cyclobacteriaceae</taxon>
        <taxon>Cyclobacterium</taxon>
    </lineage>
</organism>
<evidence type="ECO:0000313" key="1">
    <source>
        <dbReference type="EMBL" id="SHN33009.1"/>
    </source>
</evidence>
<name>A0A1M7QNH3_9BACT</name>
<proteinExistence type="predicted"/>
<gene>
    <name evidence="1" type="ORF">SAMN04488057_12112</name>
</gene>
<dbReference type="Gene3D" id="3.40.720.10">
    <property type="entry name" value="Alkaline Phosphatase, subunit A"/>
    <property type="match status" value="1"/>
</dbReference>
<dbReference type="AlphaFoldDB" id="A0A1M7QNH3"/>
<dbReference type="Proteomes" id="UP000184513">
    <property type="component" value="Unassembled WGS sequence"/>
</dbReference>
<dbReference type="STRING" id="388280.SAMN04488057_12112"/>